<evidence type="ECO:0000313" key="2">
    <source>
        <dbReference type="Proteomes" id="UP000741282"/>
    </source>
</evidence>
<dbReference type="AlphaFoldDB" id="A0A955KY22"/>
<reference evidence="1" key="1">
    <citation type="submission" date="2020-04" db="EMBL/GenBank/DDBJ databases">
        <authorList>
            <person name="Zhang T."/>
        </authorList>
    </citation>
    <scope>NUCLEOTIDE SEQUENCE</scope>
    <source>
        <strain evidence="1">HKST-UBA17</strain>
    </source>
</reference>
<dbReference type="Proteomes" id="UP000741282">
    <property type="component" value="Unassembled WGS sequence"/>
</dbReference>
<accession>A0A955KY22</accession>
<organism evidence="1 2">
    <name type="scientific">Candidatus Dojkabacteria bacterium</name>
    <dbReference type="NCBI Taxonomy" id="2099670"/>
    <lineage>
        <taxon>Bacteria</taxon>
        <taxon>Candidatus Dojkabacteria</taxon>
    </lineage>
</organism>
<evidence type="ECO:0000313" key="1">
    <source>
        <dbReference type="EMBL" id="MCA9376741.1"/>
    </source>
</evidence>
<reference evidence="1" key="2">
    <citation type="journal article" date="2021" name="Microbiome">
        <title>Successional dynamics and alternative stable states in a saline activated sludge microbial community over 9 years.</title>
        <authorList>
            <person name="Wang Y."/>
            <person name="Ye J."/>
            <person name="Ju F."/>
            <person name="Liu L."/>
            <person name="Boyd J.A."/>
            <person name="Deng Y."/>
            <person name="Parks D.H."/>
            <person name="Jiang X."/>
            <person name="Yin X."/>
            <person name="Woodcroft B.J."/>
            <person name="Tyson G.W."/>
            <person name="Hugenholtz P."/>
            <person name="Polz M.F."/>
            <person name="Zhang T."/>
        </authorList>
    </citation>
    <scope>NUCLEOTIDE SEQUENCE</scope>
    <source>
        <strain evidence="1">HKST-UBA17</strain>
    </source>
</reference>
<dbReference type="EMBL" id="JAGQLN010000007">
    <property type="protein sequence ID" value="MCA9376741.1"/>
    <property type="molecule type" value="Genomic_DNA"/>
</dbReference>
<name>A0A955KY22_9BACT</name>
<protein>
    <submittedName>
        <fullName evidence="1">Uncharacterized protein</fullName>
    </submittedName>
</protein>
<proteinExistence type="predicted"/>
<comment type="caution">
    <text evidence="1">The sequence shown here is derived from an EMBL/GenBank/DDBJ whole genome shotgun (WGS) entry which is preliminary data.</text>
</comment>
<sequence length="47" mass="5685">MEDFKLLQFVEEILIPLFQQVKKVQEEMNLIIAENKSKPYVKLDYKL</sequence>
<gene>
    <name evidence="1" type="ORF">KC685_02365</name>
</gene>